<feature type="repeat" description="TPR" evidence="5">
    <location>
        <begin position="911"/>
        <end position="944"/>
    </location>
</feature>
<dbReference type="SMART" id="SM00028">
    <property type="entry name" value="TPR"/>
    <property type="match status" value="3"/>
</dbReference>
<dbReference type="InterPro" id="IPR011990">
    <property type="entry name" value="TPR-like_helical_dom_sf"/>
</dbReference>
<dbReference type="GO" id="GO:0004674">
    <property type="term" value="F:protein serine/threonine kinase activity"/>
    <property type="evidence" value="ECO:0007669"/>
    <property type="project" value="TreeGrafter"/>
</dbReference>
<evidence type="ECO:0000256" key="3">
    <source>
        <dbReference type="ARBA" id="ARBA00022777"/>
    </source>
</evidence>
<protein>
    <submittedName>
        <fullName evidence="7">Protein kinase</fullName>
    </submittedName>
</protein>
<dbReference type="PROSITE" id="PS50005">
    <property type="entry name" value="TPR"/>
    <property type="match status" value="1"/>
</dbReference>
<accession>A0AAE4Z827</accession>
<dbReference type="EMBL" id="JAACAK010000080">
    <property type="protein sequence ID" value="NIR75398.1"/>
    <property type="molecule type" value="Genomic_DNA"/>
</dbReference>
<gene>
    <name evidence="7" type="ORF">GWO12_09870</name>
</gene>
<dbReference type="InterPro" id="IPR011009">
    <property type="entry name" value="Kinase-like_dom_sf"/>
</dbReference>
<keyword evidence="5" id="KW-0802">TPR repeat</keyword>
<dbReference type="InterPro" id="IPR008271">
    <property type="entry name" value="Ser/Thr_kinase_AS"/>
</dbReference>
<dbReference type="GO" id="GO:0005524">
    <property type="term" value="F:ATP binding"/>
    <property type="evidence" value="ECO:0007669"/>
    <property type="project" value="UniProtKB-KW"/>
</dbReference>
<evidence type="ECO:0000313" key="8">
    <source>
        <dbReference type="Proteomes" id="UP000702544"/>
    </source>
</evidence>
<dbReference type="CDD" id="cd14014">
    <property type="entry name" value="STKc_PknB_like"/>
    <property type="match status" value="1"/>
</dbReference>
<dbReference type="AlphaFoldDB" id="A0AAE4Z827"/>
<dbReference type="InterPro" id="IPR019734">
    <property type="entry name" value="TPR_rpt"/>
</dbReference>
<sequence length="968" mass="106206">MTSPLERLRETLPRQYEVERELASGGMGTVYLARDTVLDRRVAVKVHRPDLADRNAATRLREEARILARLRHPNIVSVYHAGEIGPSFYYIMDYVEGETLAARLDRGPLGVDEALKLGSDLLSALEAVHQHGIVHRDIKPGNIFLVGEQALLGDFGIAKHHGRESGTITEPGQRMGTPGHMAPEQLAGEEVTTATDIYAVGVVLYEALTGRRWSVLTPPEEADWSGIPQRIARALRRALAVAPGQRWADAASFRAALLRARDGIRSTLPLNPRVLVAAAALVAVLGGGWLLRRSLMPPQPPVSSGRIAVLPFSVRGGGGFDYLGVGMVDLLSTKLDGAGELRSADPRAVLSMVERDVRTSPGPQEGERIARRLGAGLYVLGNIVEVQGHLRLDASLYDPDAGGDAVAQASAEGDAAQLFDLVDRVATELLVGQSRGPTGSLRRVAAVTTSSLPALKAYLEGEQEYRAGHFAPAAEAFERATELDSTFALAWYRLGVTGDWLVRSDLVERSAERAYRHSSRLSDHDRELFEAFLAYRRGDAAEAERLYRSILSTRPEDVEAWIQLGELLFHYGPFRGRSVGEAREPFERVLSFEPGEIHALTHLIRIAAFQGDRAELDSLVDHALALNPEYDRALELRALRTFTIGDEESQQEILAELEAARVEQLMVMAWSVPLYTQNFSAGIQIFGLLTDPAYAADVRALGHTGRACLLLAHGRWRDARADLDAAASLDAAAALEYRALLSATPFLPVARGELEAIRAELIDWNAGDEPLATTRTTWVNVHDRAHRHLQLYLLGLLSARLGDSDAAIRHARELGQLEGPENVTGLARDLVLGIRAQVALARGRPDEALAALEGASLQTWYQRAVSSLFYSQALERYTRAELLADAGREPEAITWFSSFAAGSVRHLFYLAPSHLKRGAIYERLGQVERAKDDYRRVVELWSDADPELRPLVTRAEARLDALEEQGQP</sequence>
<dbReference type="Pfam" id="PF13181">
    <property type="entry name" value="TPR_8"/>
    <property type="match status" value="1"/>
</dbReference>
<dbReference type="SUPFAM" id="SSF56112">
    <property type="entry name" value="Protein kinase-like (PK-like)"/>
    <property type="match status" value="1"/>
</dbReference>
<dbReference type="InterPro" id="IPR000719">
    <property type="entry name" value="Prot_kinase_dom"/>
</dbReference>
<evidence type="ECO:0000256" key="4">
    <source>
        <dbReference type="ARBA" id="ARBA00022840"/>
    </source>
</evidence>
<dbReference type="PROSITE" id="PS50011">
    <property type="entry name" value="PROTEIN_KINASE_DOM"/>
    <property type="match status" value="1"/>
</dbReference>
<dbReference type="Pfam" id="PF00069">
    <property type="entry name" value="Pkinase"/>
    <property type="match status" value="1"/>
</dbReference>
<name>A0AAE4Z827_9BACT</name>
<keyword evidence="3 7" id="KW-0418">Kinase</keyword>
<keyword evidence="4" id="KW-0067">ATP-binding</keyword>
<dbReference type="Gene3D" id="1.25.40.10">
    <property type="entry name" value="Tetratricopeptide repeat domain"/>
    <property type="match status" value="2"/>
</dbReference>
<keyword evidence="2" id="KW-0547">Nucleotide-binding</keyword>
<evidence type="ECO:0000256" key="1">
    <source>
        <dbReference type="ARBA" id="ARBA00022679"/>
    </source>
</evidence>
<organism evidence="7 8">
    <name type="scientific">Candidatus Kutchimonas denitrificans</name>
    <dbReference type="NCBI Taxonomy" id="3056748"/>
    <lineage>
        <taxon>Bacteria</taxon>
        <taxon>Pseudomonadati</taxon>
        <taxon>Gemmatimonadota</taxon>
        <taxon>Gemmatimonadia</taxon>
        <taxon>Candidatus Palauibacterales</taxon>
        <taxon>Candidatus Palauibacteraceae</taxon>
        <taxon>Candidatus Kutchimonas</taxon>
    </lineage>
</organism>
<evidence type="ECO:0000313" key="7">
    <source>
        <dbReference type="EMBL" id="NIR75398.1"/>
    </source>
</evidence>
<dbReference type="SMART" id="SM00220">
    <property type="entry name" value="S_TKc"/>
    <property type="match status" value="1"/>
</dbReference>
<dbReference type="Gene3D" id="1.10.510.10">
    <property type="entry name" value="Transferase(Phosphotransferase) domain 1"/>
    <property type="match status" value="1"/>
</dbReference>
<reference evidence="7 8" key="1">
    <citation type="submission" date="2020-01" db="EMBL/GenBank/DDBJ databases">
        <title>Genomes assembled from Gulf of Kutch pelagic sediment metagenomes.</title>
        <authorList>
            <person name="Chandrashekar M."/>
            <person name="Mahajan M.S."/>
            <person name="Dave K.J."/>
            <person name="Vatsa P."/>
            <person name="Nathani N.M."/>
        </authorList>
    </citation>
    <scope>NUCLEOTIDE SEQUENCE [LARGE SCALE GENOMIC DNA]</scope>
    <source>
        <strain evidence="7">KS3-K002</strain>
    </source>
</reference>
<dbReference type="SUPFAM" id="SSF48452">
    <property type="entry name" value="TPR-like"/>
    <property type="match status" value="2"/>
</dbReference>
<evidence type="ECO:0000259" key="6">
    <source>
        <dbReference type="PROSITE" id="PS50011"/>
    </source>
</evidence>
<evidence type="ECO:0000256" key="2">
    <source>
        <dbReference type="ARBA" id="ARBA00022741"/>
    </source>
</evidence>
<dbReference type="PANTHER" id="PTHR43289:SF6">
    <property type="entry name" value="SERINE_THREONINE-PROTEIN KINASE NEKL-3"/>
    <property type="match status" value="1"/>
</dbReference>
<evidence type="ECO:0000256" key="5">
    <source>
        <dbReference type="PROSITE-ProRule" id="PRU00339"/>
    </source>
</evidence>
<dbReference type="Gene3D" id="3.30.200.20">
    <property type="entry name" value="Phosphorylase Kinase, domain 1"/>
    <property type="match status" value="1"/>
</dbReference>
<dbReference type="Proteomes" id="UP000702544">
    <property type="component" value="Unassembled WGS sequence"/>
</dbReference>
<proteinExistence type="predicted"/>
<dbReference type="PANTHER" id="PTHR43289">
    <property type="entry name" value="MITOGEN-ACTIVATED PROTEIN KINASE KINASE KINASE 20-RELATED"/>
    <property type="match status" value="1"/>
</dbReference>
<keyword evidence="1" id="KW-0808">Transferase</keyword>
<dbReference type="PROSITE" id="PS00108">
    <property type="entry name" value="PROTEIN_KINASE_ST"/>
    <property type="match status" value="1"/>
</dbReference>
<feature type="domain" description="Protein kinase" evidence="6">
    <location>
        <begin position="16"/>
        <end position="290"/>
    </location>
</feature>
<comment type="caution">
    <text evidence="7">The sequence shown here is derived from an EMBL/GenBank/DDBJ whole genome shotgun (WGS) entry which is preliminary data.</text>
</comment>